<dbReference type="GO" id="GO:0005507">
    <property type="term" value="F:copper ion binding"/>
    <property type="evidence" value="ECO:0007669"/>
    <property type="project" value="UniProtKB-UniRule"/>
</dbReference>
<dbReference type="SUPFAM" id="SSF81296">
    <property type="entry name" value="E set domains"/>
    <property type="match status" value="1"/>
</dbReference>
<dbReference type="GO" id="GO:0042597">
    <property type="term" value="C:periplasmic space"/>
    <property type="evidence" value="ECO:0007669"/>
    <property type="project" value="UniProtKB-SubCell"/>
</dbReference>
<dbReference type="InterPro" id="IPR014755">
    <property type="entry name" value="Cu-Rt/internalin_Ig-like"/>
</dbReference>
<dbReference type="InterPro" id="IPR032694">
    <property type="entry name" value="CopC/D"/>
</dbReference>
<dbReference type="Gene3D" id="2.60.40.1220">
    <property type="match status" value="1"/>
</dbReference>
<dbReference type="InterPro" id="IPR007348">
    <property type="entry name" value="CopC_dom"/>
</dbReference>
<dbReference type="GO" id="GO:0030313">
    <property type="term" value="C:cell envelope"/>
    <property type="evidence" value="ECO:0007669"/>
    <property type="project" value="UniProtKB-SubCell"/>
</dbReference>
<dbReference type="OrthoDB" id="5568545at2"/>
<dbReference type="RefSeq" id="WP_126772077.1">
    <property type="nucleotide sequence ID" value="NZ_JANQBU010000001.1"/>
</dbReference>
<dbReference type="PANTHER" id="PTHR34820:SF4">
    <property type="entry name" value="INNER MEMBRANE PROTEIN YEBZ"/>
    <property type="match status" value="1"/>
</dbReference>
<comment type="similarity">
    <text evidence="5">Belongs to the CopC family.</text>
</comment>
<sequence>MKNVLKILVCVSLLFSAHASAHVSLISSEPAAEEVITETPKVISLRFAGEVRLAKVKLHAEDGTMFPLDHAMSMTPQTAFSVPVKANLPTGSYTIYWTAMGSDGHKLTGDFSFSVNK</sequence>
<comment type="caution">
    <text evidence="8">The sequence shown here is derived from an EMBL/GenBank/DDBJ whole genome shotgun (WGS) entry which is preliminary data.</text>
</comment>
<dbReference type="GO" id="GO:0046688">
    <property type="term" value="P:response to copper ion"/>
    <property type="evidence" value="ECO:0007669"/>
    <property type="project" value="UniProtKB-UniRule"/>
</dbReference>
<comment type="subcellular location">
    <subcellularLocation>
        <location evidence="1">Cell envelope</location>
    </subcellularLocation>
    <subcellularLocation>
        <location evidence="5">Periplasm</location>
    </subcellularLocation>
</comment>
<accession>A0A432Y6P7</accession>
<dbReference type="Proteomes" id="UP000287649">
    <property type="component" value="Unassembled WGS sequence"/>
</dbReference>
<dbReference type="GO" id="GO:0006825">
    <property type="term" value="P:copper ion transport"/>
    <property type="evidence" value="ECO:0007669"/>
    <property type="project" value="InterPro"/>
</dbReference>
<organism evidence="8 9">
    <name type="scientific">Pseudidiomarina homiensis</name>
    <dbReference type="NCBI Taxonomy" id="364198"/>
    <lineage>
        <taxon>Bacteria</taxon>
        <taxon>Pseudomonadati</taxon>
        <taxon>Pseudomonadota</taxon>
        <taxon>Gammaproteobacteria</taxon>
        <taxon>Alteromonadales</taxon>
        <taxon>Idiomarinaceae</taxon>
        <taxon>Pseudidiomarina</taxon>
    </lineage>
</organism>
<dbReference type="EMBL" id="PIPX01000001">
    <property type="protein sequence ID" value="RUO56658.1"/>
    <property type="molecule type" value="Genomic_DNA"/>
</dbReference>
<evidence type="ECO:0000256" key="4">
    <source>
        <dbReference type="ARBA" id="ARBA00023008"/>
    </source>
</evidence>
<comment type="function">
    <text evidence="5">Involved in copper resistance.</text>
</comment>
<evidence type="ECO:0000313" key="9">
    <source>
        <dbReference type="Proteomes" id="UP000287649"/>
    </source>
</evidence>
<dbReference type="InterPro" id="IPR014756">
    <property type="entry name" value="Ig_E-set"/>
</dbReference>
<keyword evidence="9" id="KW-1185">Reference proteome</keyword>
<evidence type="ECO:0000256" key="5">
    <source>
        <dbReference type="RuleBase" id="RU369037"/>
    </source>
</evidence>
<keyword evidence="4 5" id="KW-0186">Copper</keyword>
<dbReference type="GO" id="GO:0005886">
    <property type="term" value="C:plasma membrane"/>
    <property type="evidence" value="ECO:0007669"/>
    <property type="project" value="TreeGrafter"/>
</dbReference>
<evidence type="ECO:0000256" key="3">
    <source>
        <dbReference type="ARBA" id="ARBA00022729"/>
    </source>
</evidence>
<dbReference type="PANTHER" id="PTHR34820">
    <property type="entry name" value="INNER MEMBRANE PROTEIN YEBZ"/>
    <property type="match status" value="1"/>
</dbReference>
<feature type="signal peptide" evidence="6">
    <location>
        <begin position="1"/>
        <end position="21"/>
    </location>
</feature>
<proteinExistence type="inferred from homology"/>
<reference evidence="9" key="1">
    <citation type="journal article" date="2018" name="Front. Microbiol.">
        <title>Genome-Based Analysis Reveals the Taxonomy and Diversity of the Family Idiomarinaceae.</title>
        <authorList>
            <person name="Liu Y."/>
            <person name="Lai Q."/>
            <person name="Shao Z."/>
        </authorList>
    </citation>
    <scope>NUCLEOTIDE SEQUENCE [LARGE SCALE GENOMIC DNA]</scope>
    <source>
        <strain evidence="9">PO-M2</strain>
    </source>
</reference>
<evidence type="ECO:0000256" key="2">
    <source>
        <dbReference type="ARBA" id="ARBA00022723"/>
    </source>
</evidence>
<evidence type="ECO:0000259" key="7">
    <source>
        <dbReference type="Pfam" id="PF04234"/>
    </source>
</evidence>
<evidence type="ECO:0000313" key="8">
    <source>
        <dbReference type="EMBL" id="RUO56658.1"/>
    </source>
</evidence>
<name>A0A432Y6P7_9GAMM</name>
<gene>
    <name evidence="8" type="ORF">CWI70_07985</name>
</gene>
<feature type="domain" description="CopC" evidence="7">
    <location>
        <begin position="22"/>
        <end position="115"/>
    </location>
</feature>
<feature type="chain" id="PRO_5018972356" description="Copper resistance protein C" evidence="6">
    <location>
        <begin position="22"/>
        <end position="117"/>
    </location>
</feature>
<protein>
    <recommendedName>
        <fullName evidence="5">Copper resistance protein C</fullName>
    </recommendedName>
</protein>
<keyword evidence="5" id="KW-0574">Periplasm</keyword>
<dbReference type="Pfam" id="PF04234">
    <property type="entry name" value="CopC"/>
    <property type="match status" value="1"/>
</dbReference>
<keyword evidence="3 5" id="KW-0732">Signal</keyword>
<dbReference type="AlphaFoldDB" id="A0A432Y6P7"/>
<evidence type="ECO:0000256" key="6">
    <source>
        <dbReference type="SAM" id="SignalP"/>
    </source>
</evidence>
<evidence type="ECO:0000256" key="1">
    <source>
        <dbReference type="ARBA" id="ARBA00004196"/>
    </source>
</evidence>
<keyword evidence="2 5" id="KW-0479">Metal-binding</keyword>